<dbReference type="InterPro" id="IPR005225">
    <property type="entry name" value="Small_GTP-bd"/>
</dbReference>
<name>A0ABM1DYW1_PRICU</name>
<dbReference type="PANTHER" id="PTHR46350:SF2">
    <property type="entry name" value="RAS LIKE FAMILY 10 MEMBER B"/>
    <property type="match status" value="1"/>
</dbReference>
<dbReference type="RefSeq" id="XP_014665131.1">
    <property type="nucleotide sequence ID" value="XM_014809645.1"/>
</dbReference>
<dbReference type="InterPro" id="IPR052661">
    <property type="entry name" value="Ras-like_GTPase_Reg"/>
</dbReference>
<evidence type="ECO:0000313" key="1">
    <source>
        <dbReference type="Proteomes" id="UP000695022"/>
    </source>
</evidence>
<dbReference type="SUPFAM" id="SSF52540">
    <property type="entry name" value="P-loop containing nucleoside triphosphate hydrolases"/>
    <property type="match status" value="1"/>
</dbReference>
<protein>
    <submittedName>
        <fullName evidence="2 3">Ras-like protein family member 10B</fullName>
    </submittedName>
</protein>
<dbReference type="PROSITE" id="PS51419">
    <property type="entry name" value="RAB"/>
    <property type="match status" value="1"/>
</dbReference>
<accession>A0ABM1DYW1</accession>
<dbReference type="GeneID" id="106807338"/>
<dbReference type="Proteomes" id="UP000695022">
    <property type="component" value="Unplaced"/>
</dbReference>
<dbReference type="Gene3D" id="3.40.50.300">
    <property type="entry name" value="P-loop containing nucleotide triphosphate hydrolases"/>
    <property type="match status" value="1"/>
</dbReference>
<dbReference type="Pfam" id="PF00071">
    <property type="entry name" value="Ras"/>
    <property type="match status" value="1"/>
</dbReference>
<dbReference type="SMART" id="SM00175">
    <property type="entry name" value="RAB"/>
    <property type="match status" value="1"/>
</dbReference>
<proteinExistence type="predicted"/>
<evidence type="ECO:0000313" key="2">
    <source>
        <dbReference type="RefSeq" id="XP_014665131.1"/>
    </source>
</evidence>
<reference evidence="2 3" key="1">
    <citation type="submission" date="2025-05" db="UniProtKB">
        <authorList>
            <consortium name="RefSeq"/>
        </authorList>
    </citation>
    <scope>IDENTIFICATION</scope>
</reference>
<dbReference type="PROSITE" id="PS51421">
    <property type="entry name" value="RAS"/>
    <property type="match status" value="1"/>
</dbReference>
<dbReference type="RefSeq" id="XP_014665132.1">
    <property type="nucleotide sequence ID" value="XM_014809646.1"/>
</dbReference>
<dbReference type="SMART" id="SM00173">
    <property type="entry name" value="RAS"/>
    <property type="match status" value="1"/>
</dbReference>
<gene>
    <name evidence="2 3" type="primary">LOC106807338</name>
</gene>
<dbReference type="InterPro" id="IPR001806">
    <property type="entry name" value="Small_GTPase"/>
</dbReference>
<sequence>MCPSSGMDLVKIVVLGAPGVGKSSIIRQFVYHDFTEGHAPTRHKHTYFPSVVINEHLYQIRIVDLPVIPYFPMTSLHEWTDFRFYGLRSATAYLLVFDLTQEQSFQYIKSIREQILASRNMHNVLIFVVGNKHDLGGAPRADTQRREVVNIVKKSWKCGYIECSARYNWHVVALFKELMKAIHYIDYGHKPTAVRIQGALRRNKCVIL</sequence>
<dbReference type="NCBIfam" id="TIGR00231">
    <property type="entry name" value="small_GTP"/>
    <property type="match status" value="1"/>
</dbReference>
<organism evidence="1 3">
    <name type="scientific">Priapulus caudatus</name>
    <name type="common">Priapulid worm</name>
    <dbReference type="NCBI Taxonomy" id="37621"/>
    <lineage>
        <taxon>Eukaryota</taxon>
        <taxon>Metazoa</taxon>
        <taxon>Ecdysozoa</taxon>
        <taxon>Scalidophora</taxon>
        <taxon>Priapulida</taxon>
        <taxon>Priapulimorpha</taxon>
        <taxon>Priapulimorphida</taxon>
        <taxon>Priapulidae</taxon>
        <taxon>Priapulus</taxon>
    </lineage>
</organism>
<evidence type="ECO:0000313" key="3">
    <source>
        <dbReference type="RefSeq" id="XP_014665132.1"/>
    </source>
</evidence>
<keyword evidence="1" id="KW-1185">Reference proteome</keyword>
<dbReference type="PANTHER" id="PTHR46350">
    <property type="entry name" value="RAS LIKE FAMILY 10 MEMBER B-RELATED"/>
    <property type="match status" value="1"/>
</dbReference>
<dbReference type="InterPro" id="IPR027417">
    <property type="entry name" value="P-loop_NTPase"/>
</dbReference>
<dbReference type="PRINTS" id="PR00449">
    <property type="entry name" value="RASTRNSFRMNG"/>
</dbReference>
<dbReference type="SMART" id="SM00174">
    <property type="entry name" value="RHO"/>
    <property type="match status" value="1"/>
</dbReference>